<dbReference type="PANTHER" id="PTHR31845">
    <property type="entry name" value="FINGER DOMAIN PROTEIN, PUTATIVE-RELATED"/>
    <property type="match status" value="1"/>
</dbReference>
<keyword evidence="3" id="KW-0862">Zinc</keyword>
<dbReference type="GO" id="GO:0000976">
    <property type="term" value="F:transcription cis-regulatory region binding"/>
    <property type="evidence" value="ECO:0007669"/>
    <property type="project" value="TreeGrafter"/>
</dbReference>
<keyword evidence="5" id="KW-0238">DNA-binding</keyword>
<evidence type="ECO:0000256" key="5">
    <source>
        <dbReference type="ARBA" id="ARBA00023125"/>
    </source>
</evidence>
<proteinExistence type="inferred from homology"/>
<dbReference type="InterPro" id="IPR001138">
    <property type="entry name" value="Zn2Cys6_DnaBD"/>
</dbReference>
<sequence length="575" mass="64311">MPTKRRILSCQPCRRLKTRCEVLPGSRQCARCISLRSERNSVQPTTCHCAARLDAIEASLAEMKELLKSHLLGNDRSMTTDPANEMRAMSSNFNPAKDINDSKAKATMHVPSETDISATTDIQPAPITVVRHVGSLITEPVITDENDSLRGHMTEMGLDSDNFASVLQHGFEQIASWYPFPHGTLAVLKQEHPLLFAICLLAGMRATAGLNRTNLHITLHTLVKTHLGKKTLDTPIDLSTIHAMLVFSAWSFGPLIPGGRYIDSWLMSSTTITHCMLSFPLSELVSLVGLHDKTSRNMCRMWIQASLVHLKYVLFEVTVINPVRNVKIRADWISRYAIGTGRPSVVPCERLHPWTELVKYPGFETFDHIIAAELKLYIHLYEAIYHTVSSVPEAWEMVNGWGRKYLGGEYPNLTVLAAKQNKSTPPDALMRNERINGLTETVIRHAQLVLREILVLCTSDTAFVRPTYDYLLTAYAGVTLAEYCASISDVHATYTLMEDVRTQARIPKSIEGVFSWATNVVQKKAKDLLDSKVTVVPDDTFYTYAGSVADWAPFRFIDSVPASEWDGMNGSMQQF</sequence>
<keyword evidence="2" id="KW-0479">Metal-binding</keyword>
<dbReference type="OrthoDB" id="2595934at2759"/>
<evidence type="ECO:0000256" key="9">
    <source>
        <dbReference type="ARBA" id="ARBA00041135"/>
    </source>
</evidence>
<dbReference type="OMA" id="STTITHC"/>
<accession>B6H4N9</accession>
<evidence type="ECO:0000256" key="3">
    <source>
        <dbReference type="ARBA" id="ARBA00022833"/>
    </source>
</evidence>
<keyword evidence="6" id="KW-0804">Transcription</keyword>
<dbReference type="STRING" id="500485.B6H4N9"/>
<evidence type="ECO:0000256" key="6">
    <source>
        <dbReference type="ARBA" id="ARBA00023163"/>
    </source>
</evidence>
<name>B6H4N9_PENRW</name>
<dbReference type="EMBL" id="AM920428">
    <property type="protein sequence ID" value="CAP92058.1"/>
    <property type="molecule type" value="Genomic_DNA"/>
</dbReference>
<comment type="similarity">
    <text evidence="8">Belongs to the prtT family.</text>
</comment>
<dbReference type="PANTHER" id="PTHR31845:SF34">
    <property type="entry name" value="TRANSCRIPTIONAL ACTIVATOR OF PROTEASES PRTT"/>
    <property type="match status" value="1"/>
</dbReference>
<keyword evidence="4" id="KW-0805">Transcription regulation</keyword>
<dbReference type="BioCyc" id="PCHR:PC13G09890-MONOMER"/>
<evidence type="ECO:0000256" key="7">
    <source>
        <dbReference type="ARBA" id="ARBA00023242"/>
    </source>
</evidence>
<protein>
    <recommendedName>
        <fullName evidence="9">Transcriptional activator of proteases prtT</fullName>
    </recommendedName>
    <alternativeName>
        <fullName evidence="10">Zn(2)-C6 zinc finger-containing protein prtT</fullName>
    </alternativeName>
</protein>
<dbReference type="VEuPathDB" id="FungiDB:PCH_Pc13g09890"/>
<keyword evidence="7" id="KW-0539">Nucleus</keyword>
<gene>
    <name evidence="11" type="ORF">Pc13g09890</name>
    <name evidence="11" type="ORF">PCH_Pc13g09890</name>
</gene>
<dbReference type="GO" id="GO:0008270">
    <property type="term" value="F:zinc ion binding"/>
    <property type="evidence" value="ECO:0007669"/>
    <property type="project" value="InterPro"/>
</dbReference>
<dbReference type="HOGENOM" id="CLU_563924_0_0_1"/>
<evidence type="ECO:0000256" key="4">
    <source>
        <dbReference type="ARBA" id="ARBA00023015"/>
    </source>
</evidence>
<dbReference type="AlphaFoldDB" id="B6H4N9"/>
<dbReference type="Proteomes" id="UP000000724">
    <property type="component" value="Contig Pc00c13"/>
</dbReference>
<evidence type="ECO:0000256" key="8">
    <source>
        <dbReference type="ARBA" id="ARBA00038134"/>
    </source>
</evidence>
<dbReference type="GO" id="GO:0000981">
    <property type="term" value="F:DNA-binding transcription factor activity, RNA polymerase II-specific"/>
    <property type="evidence" value="ECO:0007669"/>
    <property type="project" value="InterPro"/>
</dbReference>
<dbReference type="InterPro" id="IPR051089">
    <property type="entry name" value="prtT"/>
</dbReference>
<reference evidence="11 12" key="1">
    <citation type="journal article" date="2008" name="Nat. Biotechnol.">
        <title>Genome sequencing and analysis of the filamentous fungus Penicillium chrysogenum.</title>
        <authorList>
            <person name="van den Berg M.A."/>
            <person name="Albang R."/>
            <person name="Albermann K."/>
            <person name="Badger J.H."/>
            <person name="Daran J.-M."/>
            <person name="Driessen A.J.M."/>
            <person name="Garcia-Estrada C."/>
            <person name="Fedorova N.D."/>
            <person name="Harris D.M."/>
            <person name="Heijne W.H.M."/>
            <person name="Joardar V.S."/>
            <person name="Kiel J.A.K.W."/>
            <person name="Kovalchuk A."/>
            <person name="Martin J.F."/>
            <person name="Nierman W.C."/>
            <person name="Nijland J.G."/>
            <person name="Pronk J.T."/>
            <person name="Roubos J.A."/>
            <person name="van der Klei I.J."/>
            <person name="van Peij N.N.M.E."/>
            <person name="Veenhuis M."/>
            <person name="von Doehren H."/>
            <person name="Wagner C."/>
            <person name="Wortman J.R."/>
            <person name="Bovenberg R.A.L."/>
        </authorList>
    </citation>
    <scope>NUCLEOTIDE SEQUENCE [LARGE SCALE GENOMIC DNA]</scope>
    <source>
        <strain evidence="12">ATCC 28089 / DSM 1075 / NRRL 1951 / Wisconsin 54-1255</strain>
    </source>
</reference>
<comment type="subcellular location">
    <subcellularLocation>
        <location evidence="1">Nucleus</location>
    </subcellularLocation>
</comment>
<organism evidence="11 12">
    <name type="scientific">Penicillium rubens (strain ATCC 28089 / DSM 1075 / NRRL 1951 / Wisconsin 54-1255)</name>
    <name type="common">Penicillium chrysogenum</name>
    <dbReference type="NCBI Taxonomy" id="500485"/>
    <lineage>
        <taxon>Eukaryota</taxon>
        <taxon>Fungi</taxon>
        <taxon>Dikarya</taxon>
        <taxon>Ascomycota</taxon>
        <taxon>Pezizomycotina</taxon>
        <taxon>Eurotiomycetes</taxon>
        <taxon>Eurotiomycetidae</taxon>
        <taxon>Eurotiales</taxon>
        <taxon>Aspergillaceae</taxon>
        <taxon>Penicillium</taxon>
        <taxon>Penicillium chrysogenum species complex</taxon>
    </lineage>
</organism>
<evidence type="ECO:0000256" key="2">
    <source>
        <dbReference type="ARBA" id="ARBA00022723"/>
    </source>
</evidence>
<dbReference type="CDD" id="cd00067">
    <property type="entry name" value="GAL4"/>
    <property type="match status" value="1"/>
</dbReference>
<dbReference type="GO" id="GO:0005634">
    <property type="term" value="C:nucleus"/>
    <property type="evidence" value="ECO:0007669"/>
    <property type="project" value="UniProtKB-SubCell"/>
</dbReference>
<evidence type="ECO:0000256" key="10">
    <source>
        <dbReference type="ARBA" id="ARBA00042461"/>
    </source>
</evidence>
<evidence type="ECO:0000313" key="12">
    <source>
        <dbReference type="Proteomes" id="UP000000724"/>
    </source>
</evidence>
<keyword evidence="12" id="KW-1185">Reference proteome</keyword>
<evidence type="ECO:0000313" key="11">
    <source>
        <dbReference type="EMBL" id="CAP92058.1"/>
    </source>
</evidence>
<evidence type="ECO:0000256" key="1">
    <source>
        <dbReference type="ARBA" id="ARBA00004123"/>
    </source>
</evidence>